<dbReference type="EnsemblProtists" id="EKX40462">
    <property type="protein sequence ID" value="EKX40462"/>
    <property type="gene ID" value="GUITHDRAFT_142770"/>
</dbReference>
<feature type="compositionally biased region" description="Polar residues" evidence="1">
    <location>
        <begin position="150"/>
        <end position="159"/>
    </location>
</feature>
<organism evidence="2">
    <name type="scientific">Guillardia theta (strain CCMP2712)</name>
    <name type="common">Cryptophyte</name>
    <dbReference type="NCBI Taxonomy" id="905079"/>
    <lineage>
        <taxon>Eukaryota</taxon>
        <taxon>Cryptophyceae</taxon>
        <taxon>Pyrenomonadales</taxon>
        <taxon>Geminigeraceae</taxon>
        <taxon>Guillardia</taxon>
    </lineage>
</organism>
<gene>
    <name evidence="2" type="ORF">GUITHDRAFT_142770</name>
</gene>
<evidence type="ECO:0000313" key="4">
    <source>
        <dbReference type="Proteomes" id="UP000011087"/>
    </source>
</evidence>
<feature type="region of interest" description="Disordered" evidence="1">
    <location>
        <begin position="1"/>
        <end position="89"/>
    </location>
</feature>
<name>L1IWI7_GUITC</name>
<feature type="region of interest" description="Disordered" evidence="1">
    <location>
        <begin position="106"/>
        <end position="162"/>
    </location>
</feature>
<proteinExistence type="predicted"/>
<evidence type="ECO:0000313" key="2">
    <source>
        <dbReference type="EMBL" id="EKX40462.1"/>
    </source>
</evidence>
<dbReference type="AlphaFoldDB" id="L1IWI7"/>
<accession>L1IWI7</accession>
<reference evidence="3" key="3">
    <citation type="submission" date="2015-06" db="UniProtKB">
        <authorList>
            <consortium name="EnsemblProtists"/>
        </authorList>
    </citation>
    <scope>IDENTIFICATION</scope>
</reference>
<evidence type="ECO:0000256" key="1">
    <source>
        <dbReference type="SAM" id="MobiDB-lite"/>
    </source>
</evidence>
<evidence type="ECO:0000313" key="3">
    <source>
        <dbReference type="EnsemblProtists" id="EKX40462"/>
    </source>
</evidence>
<feature type="compositionally biased region" description="Basic and acidic residues" evidence="1">
    <location>
        <begin position="72"/>
        <end position="89"/>
    </location>
</feature>
<dbReference type="Proteomes" id="UP000011087">
    <property type="component" value="Unassembled WGS sequence"/>
</dbReference>
<reference evidence="2 4" key="1">
    <citation type="journal article" date="2012" name="Nature">
        <title>Algal genomes reveal evolutionary mosaicism and the fate of nucleomorphs.</title>
        <authorList>
            <consortium name="DOE Joint Genome Institute"/>
            <person name="Curtis B.A."/>
            <person name="Tanifuji G."/>
            <person name="Burki F."/>
            <person name="Gruber A."/>
            <person name="Irimia M."/>
            <person name="Maruyama S."/>
            <person name="Arias M.C."/>
            <person name="Ball S.G."/>
            <person name="Gile G.H."/>
            <person name="Hirakawa Y."/>
            <person name="Hopkins J.F."/>
            <person name="Kuo A."/>
            <person name="Rensing S.A."/>
            <person name="Schmutz J."/>
            <person name="Symeonidi A."/>
            <person name="Elias M."/>
            <person name="Eveleigh R.J."/>
            <person name="Herman E.K."/>
            <person name="Klute M.J."/>
            <person name="Nakayama T."/>
            <person name="Obornik M."/>
            <person name="Reyes-Prieto A."/>
            <person name="Armbrust E.V."/>
            <person name="Aves S.J."/>
            <person name="Beiko R.G."/>
            <person name="Coutinho P."/>
            <person name="Dacks J.B."/>
            <person name="Durnford D.G."/>
            <person name="Fast N.M."/>
            <person name="Green B.R."/>
            <person name="Grisdale C.J."/>
            <person name="Hempel F."/>
            <person name="Henrissat B."/>
            <person name="Hoppner M.P."/>
            <person name="Ishida K."/>
            <person name="Kim E."/>
            <person name="Koreny L."/>
            <person name="Kroth P.G."/>
            <person name="Liu Y."/>
            <person name="Malik S.B."/>
            <person name="Maier U.G."/>
            <person name="McRose D."/>
            <person name="Mock T."/>
            <person name="Neilson J.A."/>
            <person name="Onodera N.T."/>
            <person name="Poole A.M."/>
            <person name="Pritham E.J."/>
            <person name="Richards T.A."/>
            <person name="Rocap G."/>
            <person name="Roy S.W."/>
            <person name="Sarai C."/>
            <person name="Schaack S."/>
            <person name="Shirato S."/>
            <person name="Slamovits C.H."/>
            <person name="Spencer D.F."/>
            <person name="Suzuki S."/>
            <person name="Worden A.Z."/>
            <person name="Zauner S."/>
            <person name="Barry K."/>
            <person name="Bell C."/>
            <person name="Bharti A.K."/>
            <person name="Crow J.A."/>
            <person name="Grimwood J."/>
            <person name="Kramer R."/>
            <person name="Lindquist E."/>
            <person name="Lucas S."/>
            <person name="Salamov A."/>
            <person name="McFadden G.I."/>
            <person name="Lane C.E."/>
            <person name="Keeling P.J."/>
            <person name="Gray M.W."/>
            <person name="Grigoriev I.V."/>
            <person name="Archibald J.M."/>
        </authorList>
    </citation>
    <scope>NUCLEOTIDE SEQUENCE</scope>
    <source>
        <strain evidence="2 4">CCMP2712</strain>
    </source>
</reference>
<dbReference type="KEGG" id="gtt:GUITHDRAFT_142770"/>
<dbReference type="HOGENOM" id="CLU_673456_0_0_1"/>
<dbReference type="RefSeq" id="XP_005827442.1">
    <property type="nucleotide sequence ID" value="XM_005827385.1"/>
</dbReference>
<keyword evidence="4" id="KW-1185">Reference proteome</keyword>
<dbReference type="PaxDb" id="55529-EKX40462"/>
<sequence length="409" mass="46680">MEEGHGGTYSGQIVPRMPPRSKSTPLTEKLRYRDVEASESNTSHKAKDMDYFDKADRHTLSRIYAPPGGRGHGREAGHAEDRRHRKDDFDTLSEYDKELFSKTPATTLPWIKKGGKQSEVKRDARRKKNPSNSSLAPKGRPSVKTFAGGQLSSGKTKSMPNEDDAASLFPFVRQNVGSSRNESHQTRFDFLRLDTGSSKHSIMTSDHGSPLEYHGSNFSSPRKNEVDYFSGQPVQRDVLASRVMGESQRFAILTLSYSQAKSKGSGQASPIKDGRQFVPLLVKMQESWWEEMMMKGFQEREGEEENEWDEEDDNRSVRTLLALGGEVDREQESAGEELEEIIESNRFHMRYLYEFLAERDVPFRKVVEVEVKAFVTKIYKKIYLLWDAYKKNGQKSMETDHAVQMLEAK</sequence>
<dbReference type="GeneID" id="19047027"/>
<reference evidence="4" key="2">
    <citation type="submission" date="2012-11" db="EMBL/GenBank/DDBJ databases">
        <authorList>
            <person name="Kuo A."/>
            <person name="Curtis B.A."/>
            <person name="Tanifuji G."/>
            <person name="Burki F."/>
            <person name="Gruber A."/>
            <person name="Irimia M."/>
            <person name="Maruyama S."/>
            <person name="Arias M.C."/>
            <person name="Ball S.G."/>
            <person name="Gile G.H."/>
            <person name="Hirakawa Y."/>
            <person name="Hopkins J.F."/>
            <person name="Rensing S.A."/>
            <person name="Schmutz J."/>
            <person name="Symeonidi A."/>
            <person name="Elias M."/>
            <person name="Eveleigh R.J."/>
            <person name="Herman E.K."/>
            <person name="Klute M.J."/>
            <person name="Nakayama T."/>
            <person name="Obornik M."/>
            <person name="Reyes-Prieto A."/>
            <person name="Armbrust E.V."/>
            <person name="Aves S.J."/>
            <person name="Beiko R.G."/>
            <person name="Coutinho P."/>
            <person name="Dacks J.B."/>
            <person name="Durnford D.G."/>
            <person name="Fast N.M."/>
            <person name="Green B.R."/>
            <person name="Grisdale C."/>
            <person name="Hempe F."/>
            <person name="Henrissat B."/>
            <person name="Hoppner M.P."/>
            <person name="Ishida K.-I."/>
            <person name="Kim E."/>
            <person name="Koreny L."/>
            <person name="Kroth P.G."/>
            <person name="Liu Y."/>
            <person name="Malik S.-B."/>
            <person name="Maier U.G."/>
            <person name="McRose D."/>
            <person name="Mock T."/>
            <person name="Neilson J.A."/>
            <person name="Onodera N.T."/>
            <person name="Poole A.M."/>
            <person name="Pritham E.J."/>
            <person name="Richards T.A."/>
            <person name="Rocap G."/>
            <person name="Roy S.W."/>
            <person name="Sarai C."/>
            <person name="Schaack S."/>
            <person name="Shirato S."/>
            <person name="Slamovits C.H."/>
            <person name="Spencer D.F."/>
            <person name="Suzuki S."/>
            <person name="Worden A.Z."/>
            <person name="Zauner S."/>
            <person name="Barry K."/>
            <person name="Bell C."/>
            <person name="Bharti A.K."/>
            <person name="Crow J.A."/>
            <person name="Grimwood J."/>
            <person name="Kramer R."/>
            <person name="Lindquist E."/>
            <person name="Lucas S."/>
            <person name="Salamov A."/>
            <person name="McFadden G.I."/>
            <person name="Lane C.E."/>
            <person name="Keeling P.J."/>
            <person name="Gray M.W."/>
            <person name="Grigoriev I.V."/>
            <person name="Archibald J.M."/>
        </authorList>
    </citation>
    <scope>NUCLEOTIDE SEQUENCE</scope>
    <source>
        <strain evidence="4">CCMP2712</strain>
    </source>
</reference>
<feature type="compositionally biased region" description="Basic and acidic residues" evidence="1">
    <location>
        <begin position="45"/>
        <end position="59"/>
    </location>
</feature>
<dbReference type="EMBL" id="JH993031">
    <property type="protein sequence ID" value="EKX40462.1"/>
    <property type="molecule type" value="Genomic_DNA"/>
</dbReference>
<protein>
    <submittedName>
        <fullName evidence="2 3">Uncharacterized protein</fullName>
    </submittedName>
</protein>